<dbReference type="PANTHER" id="PTHR33048">
    <property type="entry name" value="PTH11-LIKE INTEGRAL MEMBRANE PROTEIN (AFU_ORTHOLOGUE AFUA_5G11245)"/>
    <property type="match status" value="1"/>
</dbReference>
<evidence type="ECO:0000259" key="7">
    <source>
        <dbReference type="Pfam" id="PF20684"/>
    </source>
</evidence>
<name>N1QBL7_PSEFD</name>
<evidence type="ECO:0000313" key="8">
    <source>
        <dbReference type="EMBL" id="EME88602.1"/>
    </source>
</evidence>
<dbReference type="VEuPathDB" id="FungiDB:MYCFIDRAFT_85048"/>
<feature type="transmembrane region" description="Helical" evidence="6">
    <location>
        <begin position="16"/>
        <end position="35"/>
    </location>
</feature>
<dbReference type="EMBL" id="KB446555">
    <property type="protein sequence ID" value="EME88602.1"/>
    <property type="molecule type" value="Genomic_DNA"/>
</dbReference>
<comment type="similarity">
    <text evidence="5">Belongs to the SAT4 family.</text>
</comment>
<dbReference type="RefSeq" id="XP_007920597.1">
    <property type="nucleotide sequence ID" value="XM_007922406.1"/>
</dbReference>
<evidence type="ECO:0000256" key="5">
    <source>
        <dbReference type="ARBA" id="ARBA00038359"/>
    </source>
</evidence>
<keyword evidence="4 6" id="KW-0472">Membrane</keyword>
<dbReference type="eggNOG" id="ENOG502RCNB">
    <property type="taxonomic scope" value="Eukaryota"/>
</dbReference>
<proteinExistence type="inferred from homology"/>
<reference evidence="8 9" key="1">
    <citation type="journal article" date="2012" name="PLoS Pathog.">
        <title>Diverse lifestyles and strategies of plant pathogenesis encoded in the genomes of eighteen Dothideomycetes fungi.</title>
        <authorList>
            <person name="Ohm R.A."/>
            <person name="Feau N."/>
            <person name="Henrissat B."/>
            <person name="Schoch C.L."/>
            <person name="Horwitz B.A."/>
            <person name="Barry K.W."/>
            <person name="Condon B.J."/>
            <person name="Copeland A.C."/>
            <person name="Dhillon B."/>
            <person name="Glaser F."/>
            <person name="Hesse C.N."/>
            <person name="Kosti I."/>
            <person name="LaButti K."/>
            <person name="Lindquist E.A."/>
            <person name="Lucas S."/>
            <person name="Salamov A.A."/>
            <person name="Bradshaw R.E."/>
            <person name="Ciuffetti L."/>
            <person name="Hamelin R.C."/>
            <person name="Kema G.H.J."/>
            <person name="Lawrence C."/>
            <person name="Scott J.A."/>
            <person name="Spatafora J.W."/>
            <person name="Turgeon B.G."/>
            <person name="de Wit P.J.G.M."/>
            <person name="Zhong S."/>
            <person name="Goodwin S.B."/>
            <person name="Grigoriev I.V."/>
        </authorList>
    </citation>
    <scope>NUCLEOTIDE SEQUENCE [LARGE SCALE GENOMIC DNA]</scope>
    <source>
        <strain evidence="8 9">CIRAD86</strain>
    </source>
</reference>
<gene>
    <name evidence="8" type="ORF">MYCFIDRAFT_85048</name>
</gene>
<feature type="transmembrane region" description="Helical" evidence="6">
    <location>
        <begin position="152"/>
        <end position="173"/>
    </location>
</feature>
<feature type="transmembrane region" description="Helical" evidence="6">
    <location>
        <begin position="69"/>
        <end position="93"/>
    </location>
</feature>
<evidence type="ECO:0000256" key="3">
    <source>
        <dbReference type="ARBA" id="ARBA00022989"/>
    </source>
</evidence>
<evidence type="ECO:0000256" key="1">
    <source>
        <dbReference type="ARBA" id="ARBA00004141"/>
    </source>
</evidence>
<sequence>MAATEATSNQDDSKQLVIIVVSVILMVISFVGTSLRLYARLAIIGKVFAEDILVAIGTLLTLVSESITLGFVILVLYVATAILTKISFLTLYLRLDQRTPMRFAVYFLMGCVATVKIIFMVVQPFTCTHPTLFWSRQGALQGQCWSPQDVQYLYNVTGILTIVVAAAIISTPLPMLHGLELPNPDVSDVTISGIS</sequence>
<protein>
    <recommendedName>
        <fullName evidence="7">Rhodopsin domain-containing protein</fullName>
    </recommendedName>
</protein>
<evidence type="ECO:0000256" key="2">
    <source>
        <dbReference type="ARBA" id="ARBA00022692"/>
    </source>
</evidence>
<dbReference type="Pfam" id="PF20684">
    <property type="entry name" value="Fung_rhodopsin"/>
    <property type="match status" value="1"/>
</dbReference>
<dbReference type="PANTHER" id="PTHR33048:SF129">
    <property type="entry name" value="INTEGRAL MEMBRANE PROTEIN-RELATED"/>
    <property type="match status" value="1"/>
</dbReference>
<evidence type="ECO:0000256" key="6">
    <source>
        <dbReference type="SAM" id="Phobius"/>
    </source>
</evidence>
<dbReference type="GO" id="GO:0016020">
    <property type="term" value="C:membrane"/>
    <property type="evidence" value="ECO:0007669"/>
    <property type="project" value="UniProtKB-SubCell"/>
</dbReference>
<keyword evidence="2 6" id="KW-0812">Transmembrane</keyword>
<dbReference type="KEGG" id="pfj:MYCFIDRAFT_85048"/>
<feature type="domain" description="Rhodopsin" evidence="7">
    <location>
        <begin position="69"/>
        <end position="183"/>
    </location>
</feature>
<organism evidence="8 9">
    <name type="scientific">Pseudocercospora fijiensis (strain CIRAD86)</name>
    <name type="common">Black leaf streak disease fungus</name>
    <name type="synonym">Mycosphaerella fijiensis</name>
    <dbReference type="NCBI Taxonomy" id="383855"/>
    <lineage>
        <taxon>Eukaryota</taxon>
        <taxon>Fungi</taxon>
        <taxon>Dikarya</taxon>
        <taxon>Ascomycota</taxon>
        <taxon>Pezizomycotina</taxon>
        <taxon>Dothideomycetes</taxon>
        <taxon>Dothideomycetidae</taxon>
        <taxon>Mycosphaerellales</taxon>
        <taxon>Mycosphaerellaceae</taxon>
        <taxon>Pseudocercospora</taxon>
    </lineage>
</organism>
<dbReference type="Proteomes" id="UP000016932">
    <property type="component" value="Unassembled WGS sequence"/>
</dbReference>
<keyword evidence="9" id="KW-1185">Reference proteome</keyword>
<dbReference type="InterPro" id="IPR052337">
    <property type="entry name" value="SAT4-like"/>
</dbReference>
<comment type="subcellular location">
    <subcellularLocation>
        <location evidence="1">Membrane</location>
        <topology evidence="1">Multi-pass membrane protein</topology>
    </subcellularLocation>
</comment>
<evidence type="ECO:0000313" key="9">
    <source>
        <dbReference type="Proteomes" id="UP000016932"/>
    </source>
</evidence>
<dbReference type="GeneID" id="19342293"/>
<keyword evidence="3 6" id="KW-1133">Transmembrane helix</keyword>
<accession>N1QBL7</accession>
<dbReference type="OrthoDB" id="444631at2759"/>
<evidence type="ECO:0000256" key="4">
    <source>
        <dbReference type="ARBA" id="ARBA00023136"/>
    </source>
</evidence>
<dbReference type="HOGENOM" id="CLU_1171409_0_0_1"/>
<feature type="transmembrane region" description="Helical" evidence="6">
    <location>
        <begin position="105"/>
        <end position="125"/>
    </location>
</feature>
<dbReference type="AlphaFoldDB" id="N1QBL7"/>
<dbReference type="InterPro" id="IPR049326">
    <property type="entry name" value="Rhodopsin_dom_fungi"/>
</dbReference>
<feature type="transmembrane region" description="Helical" evidence="6">
    <location>
        <begin position="47"/>
        <end position="63"/>
    </location>
</feature>